<protein>
    <submittedName>
        <fullName evidence="3">Uncharacterized protein</fullName>
    </submittedName>
</protein>
<dbReference type="InterPro" id="IPR011990">
    <property type="entry name" value="TPR-like_helical_dom_sf"/>
</dbReference>
<accession>A0ABP0S2C9</accession>
<gene>
    <name evidence="3" type="ORF">CCMP2556_LOCUS49779</name>
</gene>
<feature type="compositionally biased region" description="Basic residues" evidence="2">
    <location>
        <begin position="12"/>
        <end position="24"/>
    </location>
</feature>
<evidence type="ECO:0000313" key="3">
    <source>
        <dbReference type="EMBL" id="CAK9106525.1"/>
    </source>
</evidence>
<name>A0ABP0S2C9_9DINO</name>
<evidence type="ECO:0000256" key="2">
    <source>
        <dbReference type="SAM" id="MobiDB-lite"/>
    </source>
</evidence>
<dbReference type="EMBL" id="CAXAMN010026905">
    <property type="protein sequence ID" value="CAK9106525.1"/>
    <property type="molecule type" value="Genomic_DNA"/>
</dbReference>
<proteinExistence type="predicted"/>
<dbReference type="PROSITE" id="PS50005">
    <property type="entry name" value="TPR"/>
    <property type="match status" value="1"/>
</dbReference>
<reference evidence="3 4" key="1">
    <citation type="submission" date="2024-02" db="EMBL/GenBank/DDBJ databases">
        <authorList>
            <person name="Chen Y."/>
            <person name="Shah S."/>
            <person name="Dougan E. K."/>
            <person name="Thang M."/>
            <person name="Chan C."/>
        </authorList>
    </citation>
    <scope>NUCLEOTIDE SEQUENCE [LARGE SCALE GENOMIC DNA]</scope>
</reference>
<evidence type="ECO:0000313" key="4">
    <source>
        <dbReference type="Proteomes" id="UP001642484"/>
    </source>
</evidence>
<dbReference type="Proteomes" id="UP001642484">
    <property type="component" value="Unassembled WGS sequence"/>
</dbReference>
<keyword evidence="4" id="KW-1185">Reference proteome</keyword>
<comment type="caution">
    <text evidence="3">The sequence shown here is derived from an EMBL/GenBank/DDBJ whole genome shotgun (WGS) entry which is preliminary data.</text>
</comment>
<sequence>MATTSAASLASKKARPRGRKRRRTGGASRYLAKSRSGALKAPPLPRTRLRAGPLGGYVARGVGYARWLLCVLLELVAKASCSSLEHDEEVRHLCTTKQLKALDTPAKIDMEADPKSVGTWSSKERLQEAAVKAFGKAKQLAQRATSRGSPRNQPWQGQQVAAANAALAERHLAASRWNAQGIELDRQHRWEEAADVFRRAMQVLPEFDARTANNLGTVGWVRWVGHGSAIGPLERTNRVDVAVTVQIESSLMCLRKVFGVGARRV</sequence>
<organism evidence="3 4">
    <name type="scientific">Durusdinium trenchii</name>
    <dbReference type="NCBI Taxonomy" id="1381693"/>
    <lineage>
        <taxon>Eukaryota</taxon>
        <taxon>Sar</taxon>
        <taxon>Alveolata</taxon>
        <taxon>Dinophyceae</taxon>
        <taxon>Suessiales</taxon>
        <taxon>Symbiodiniaceae</taxon>
        <taxon>Durusdinium</taxon>
    </lineage>
</organism>
<feature type="repeat" description="TPR" evidence="1">
    <location>
        <begin position="174"/>
        <end position="207"/>
    </location>
</feature>
<feature type="region of interest" description="Disordered" evidence="2">
    <location>
        <begin position="1"/>
        <end position="46"/>
    </location>
</feature>
<keyword evidence="1" id="KW-0802">TPR repeat</keyword>
<evidence type="ECO:0000256" key="1">
    <source>
        <dbReference type="PROSITE-ProRule" id="PRU00339"/>
    </source>
</evidence>
<feature type="compositionally biased region" description="Low complexity" evidence="2">
    <location>
        <begin position="1"/>
        <end position="11"/>
    </location>
</feature>
<dbReference type="InterPro" id="IPR019734">
    <property type="entry name" value="TPR_rpt"/>
</dbReference>
<dbReference type="SUPFAM" id="SSF48452">
    <property type="entry name" value="TPR-like"/>
    <property type="match status" value="1"/>
</dbReference>